<accession>Q757H3</accession>
<dbReference type="STRING" id="284811.Q757H3"/>
<dbReference type="EMBL" id="AE016818">
    <property type="protein sequence ID" value="AAS52724.1"/>
    <property type="molecule type" value="Genomic_DNA"/>
</dbReference>
<dbReference type="AlphaFoldDB" id="Q757H3"/>
<sequence length="301" mass="33834">MGLLSYIRSAYEGDESEHTDLREMEKHIELCSSCDACSPEWEAEVARDTQVFARLKIEREASLYGTSKPASVHFVVPTSQMDWAHSACDERPGSVQQRVAAWVAQQDAGPDGMPMRCSVSSQPIDILDVEVMRGHKNNVLILPHFIKLVGLTADRVEQVLDELLPLLRANDMPALLARPDIWECPEDSFIFLCSHTTRDKRCGITAPVLRKHICAHLQTHGLYRDVSDARPHGCTVAFVNHVGGHKYSANAVIFLKRSRTMLWLGRVSPVHAEPIVKHLLLPAVPQLPFPENVRCVRKYDF</sequence>
<dbReference type="CDD" id="cd03062">
    <property type="entry name" value="TRX_Fd_Sucrase"/>
    <property type="match status" value="1"/>
</dbReference>
<dbReference type="Gene3D" id="3.40.30.10">
    <property type="entry name" value="Glutaredoxin"/>
    <property type="match status" value="1"/>
</dbReference>
<evidence type="ECO:0000313" key="2">
    <source>
        <dbReference type="Proteomes" id="UP000000591"/>
    </source>
</evidence>
<reference evidence="1 2" key="1">
    <citation type="journal article" date="2004" name="Science">
        <title>The Ashbya gossypii genome as a tool for mapping the ancient Saccharomyces cerevisiae genome.</title>
        <authorList>
            <person name="Dietrich F.S."/>
            <person name="Voegeli S."/>
            <person name="Brachat S."/>
            <person name="Lerch A."/>
            <person name="Gates K."/>
            <person name="Steiner S."/>
            <person name="Mohr C."/>
            <person name="Pohlmann R."/>
            <person name="Luedi P."/>
            <person name="Choi S."/>
            <person name="Wing R.A."/>
            <person name="Flavier A."/>
            <person name="Gaffney T.D."/>
            <person name="Philippsen P."/>
        </authorList>
    </citation>
    <scope>NUCLEOTIDE SEQUENCE [LARGE SCALE GENOMIC DNA]</scope>
    <source>
        <strain evidence="2">ATCC 10895 / CBS 109.51 / FGSC 9923 / NRRL Y-1056</strain>
    </source>
</reference>
<dbReference type="SUPFAM" id="SSF52833">
    <property type="entry name" value="Thioredoxin-like"/>
    <property type="match status" value="1"/>
</dbReference>
<organism evidence="1 2">
    <name type="scientific">Eremothecium gossypii (strain ATCC 10895 / CBS 109.51 / FGSC 9923 / NRRL Y-1056)</name>
    <name type="common">Yeast</name>
    <name type="synonym">Ashbya gossypii</name>
    <dbReference type="NCBI Taxonomy" id="284811"/>
    <lineage>
        <taxon>Eukaryota</taxon>
        <taxon>Fungi</taxon>
        <taxon>Dikarya</taxon>
        <taxon>Ascomycota</taxon>
        <taxon>Saccharomycotina</taxon>
        <taxon>Saccharomycetes</taxon>
        <taxon>Saccharomycetales</taxon>
        <taxon>Saccharomycetaceae</taxon>
        <taxon>Eremothecium</taxon>
    </lineage>
</organism>
<keyword evidence="2" id="KW-1185">Reference proteome</keyword>
<dbReference type="InParanoid" id="Q757H3"/>
<dbReference type="Proteomes" id="UP000000591">
    <property type="component" value="Chromosome V"/>
</dbReference>
<reference evidence="2" key="2">
    <citation type="journal article" date="2013" name="G3 (Bethesda)">
        <title>Genomes of Ashbya fungi isolated from insects reveal four mating-type loci, numerous translocations, lack of transposons, and distinct gene duplications.</title>
        <authorList>
            <person name="Dietrich F.S."/>
            <person name="Voegeli S."/>
            <person name="Kuo S."/>
            <person name="Philippsen P."/>
        </authorList>
    </citation>
    <scope>GENOME REANNOTATION</scope>
    <source>
        <strain evidence="2">ATCC 10895 / CBS 109.51 / FGSC 9923 / NRRL Y-1056</strain>
    </source>
</reference>
<dbReference type="GeneID" id="4621102"/>
<dbReference type="HOGENOM" id="CLU_033921_1_0_1"/>
<dbReference type="OMA" id="CTIKYPA"/>
<dbReference type="KEGG" id="ago:AGOS_AER040C"/>
<protein>
    <submittedName>
        <fullName evidence="1">AER040Cp</fullName>
    </submittedName>
</protein>
<dbReference type="PANTHER" id="PTHR31902">
    <property type="entry name" value="ACTIN PATCHES DISTAL PROTEIN 1"/>
    <property type="match status" value="1"/>
</dbReference>
<dbReference type="PANTHER" id="PTHR31902:SF14">
    <property type="entry name" value="ACTIN PATCHES DISTAL PROTEIN 1"/>
    <property type="match status" value="1"/>
</dbReference>
<dbReference type="RefSeq" id="NP_984900.1">
    <property type="nucleotide sequence ID" value="NM_210254.1"/>
</dbReference>
<dbReference type="OrthoDB" id="10253744at2759"/>
<dbReference type="Pfam" id="PF06999">
    <property type="entry name" value="Suc_Fer-like"/>
    <property type="match status" value="1"/>
</dbReference>
<dbReference type="eggNOG" id="ENOG502QT0V">
    <property type="taxonomic scope" value="Eukaryota"/>
</dbReference>
<evidence type="ECO:0000313" key="1">
    <source>
        <dbReference type="EMBL" id="AAS52724.1"/>
    </source>
</evidence>
<name>Q757H3_EREGS</name>
<dbReference type="InterPro" id="IPR036249">
    <property type="entry name" value="Thioredoxin-like_sf"/>
</dbReference>
<proteinExistence type="predicted"/>
<gene>
    <name evidence="1" type="ORF">AGOS_AER040C</name>
</gene>
<dbReference type="InterPro" id="IPR009737">
    <property type="entry name" value="Aim32/Apd1-like"/>
</dbReference>
<dbReference type="FunCoup" id="Q757H3">
    <property type="interactions" value="54"/>
</dbReference>